<dbReference type="Proteomes" id="UP000630615">
    <property type="component" value="Unassembled WGS sequence"/>
</dbReference>
<accession>A0ABQ1NSY9</accession>
<keyword evidence="3" id="KW-1185">Reference proteome</keyword>
<name>A0ABQ1NSY9_9ENTE</name>
<evidence type="ECO:0000313" key="3">
    <source>
        <dbReference type="Proteomes" id="UP000630615"/>
    </source>
</evidence>
<dbReference type="EMBL" id="BMKI01000002">
    <property type="protein sequence ID" value="GGC84580.1"/>
    <property type="molecule type" value="Genomic_DNA"/>
</dbReference>
<feature type="region of interest" description="Disordered" evidence="1">
    <location>
        <begin position="84"/>
        <end position="114"/>
    </location>
</feature>
<protein>
    <submittedName>
        <fullName evidence="2">Uncharacterized protein</fullName>
    </submittedName>
</protein>
<dbReference type="RefSeq" id="WP_088269102.1">
    <property type="nucleotide sequence ID" value="NZ_BMKI01000002.1"/>
</dbReference>
<evidence type="ECO:0000313" key="2">
    <source>
        <dbReference type="EMBL" id="GGC84580.1"/>
    </source>
</evidence>
<proteinExistence type="predicted"/>
<reference evidence="3" key="1">
    <citation type="journal article" date="2019" name="Int. J. Syst. Evol. Microbiol.">
        <title>The Global Catalogue of Microorganisms (GCM) 10K type strain sequencing project: providing services to taxonomists for standard genome sequencing and annotation.</title>
        <authorList>
            <consortium name="The Broad Institute Genomics Platform"/>
            <consortium name="The Broad Institute Genome Sequencing Center for Infectious Disease"/>
            <person name="Wu L."/>
            <person name="Ma J."/>
        </authorList>
    </citation>
    <scope>NUCLEOTIDE SEQUENCE [LARGE SCALE GENOMIC DNA]</scope>
    <source>
        <strain evidence="3">CGMCC 1.15942</strain>
    </source>
</reference>
<comment type="caution">
    <text evidence="2">The sequence shown here is derived from an EMBL/GenBank/DDBJ whole genome shotgun (WGS) entry which is preliminary data.</text>
</comment>
<feature type="compositionally biased region" description="Basic and acidic residues" evidence="1">
    <location>
        <begin position="94"/>
        <end position="114"/>
    </location>
</feature>
<feature type="compositionally biased region" description="Polar residues" evidence="1">
    <location>
        <begin position="84"/>
        <end position="93"/>
    </location>
</feature>
<evidence type="ECO:0000256" key="1">
    <source>
        <dbReference type="SAM" id="MobiDB-lite"/>
    </source>
</evidence>
<gene>
    <name evidence="2" type="ORF">GCM10011573_12740</name>
</gene>
<sequence>MNALEEKFQEVRAGVYALVSQLADEAMKDSKTFHEAIGKVRSFKWKIVGAEGNFIIEQAILLIEKRSLGAEIKTTERLCSEIQKTPSAITSSQEDTHSVSVENDKDLEKLNRKI</sequence>
<organism evidence="2 3">
    <name type="scientific">Enterococcus wangshanyuanii</name>
    <dbReference type="NCBI Taxonomy" id="2005703"/>
    <lineage>
        <taxon>Bacteria</taxon>
        <taxon>Bacillati</taxon>
        <taxon>Bacillota</taxon>
        <taxon>Bacilli</taxon>
        <taxon>Lactobacillales</taxon>
        <taxon>Enterococcaceae</taxon>
        <taxon>Enterococcus</taxon>
    </lineage>
</organism>